<evidence type="ECO:0000256" key="2">
    <source>
        <dbReference type="ARBA" id="ARBA00010610"/>
    </source>
</evidence>
<evidence type="ECO:0000256" key="3">
    <source>
        <dbReference type="ARBA" id="ARBA00022490"/>
    </source>
</evidence>
<feature type="region of interest" description="Disordered" evidence="5">
    <location>
        <begin position="52"/>
        <end position="82"/>
    </location>
</feature>
<accession>A0A656QBT2</accession>
<feature type="domain" description="DNA-binding protein H-NS-like C-terminal" evidence="6">
    <location>
        <begin position="64"/>
        <end position="104"/>
    </location>
</feature>
<protein>
    <submittedName>
        <fullName evidence="7">Histidine biosynthesis protein</fullName>
    </submittedName>
</protein>
<dbReference type="GO" id="GO:0003677">
    <property type="term" value="F:DNA binding"/>
    <property type="evidence" value="ECO:0007669"/>
    <property type="project" value="UniProtKB-KW"/>
</dbReference>
<feature type="compositionally biased region" description="Low complexity" evidence="5">
    <location>
        <begin position="57"/>
        <end position="73"/>
    </location>
</feature>
<feature type="region of interest" description="Disordered" evidence="5">
    <location>
        <begin position="107"/>
        <end position="144"/>
    </location>
</feature>
<sequence>MATLKALQDKIAKLQAQAEAIAKKESSAVIGKIRDLMEKHGLTPDDIAAHFRKPAASRKSSAATKSAKPGAAKYLDPKTGATWTGHGRAPAWIANSKNRDKFLATGNSTPTAVADKRPKAGNYVRGPQAPKYRDPMSGETWSGRGRAPAWLATAKDRTQFLIEKPEVASARSESAPAKKATKNVAVKKAAKKTATKAAAVKKAPTAKSAKEAVSKASSAAKKAKPVTKKAAAKKATVRKAATKQVSARKSTVVEAPSPAVEPNVTSAVTSA</sequence>
<keyword evidence="4" id="KW-0238">DNA-binding</keyword>
<keyword evidence="3" id="KW-0963">Cytoplasm</keyword>
<evidence type="ECO:0000313" key="8">
    <source>
        <dbReference type="Proteomes" id="UP000027451"/>
    </source>
</evidence>
<evidence type="ECO:0000256" key="5">
    <source>
        <dbReference type="SAM" id="MobiDB-lite"/>
    </source>
</evidence>
<evidence type="ECO:0000256" key="4">
    <source>
        <dbReference type="ARBA" id="ARBA00023125"/>
    </source>
</evidence>
<feature type="compositionally biased region" description="Low complexity" evidence="5">
    <location>
        <begin position="196"/>
        <end position="207"/>
    </location>
</feature>
<keyword evidence="8" id="KW-1185">Reference proteome</keyword>
<comment type="similarity">
    <text evidence="2">Belongs to the histone-like protein H-NS family.</text>
</comment>
<dbReference type="Proteomes" id="UP000027451">
    <property type="component" value="Unassembled WGS sequence"/>
</dbReference>
<feature type="region of interest" description="Disordered" evidence="5">
    <location>
        <begin position="196"/>
        <end position="271"/>
    </location>
</feature>
<comment type="caution">
    <text evidence="7">The sequence shown here is derived from an EMBL/GenBank/DDBJ whole genome shotgun (WGS) entry which is preliminary data.</text>
</comment>
<feature type="compositionally biased region" description="Basic residues" evidence="5">
    <location>
        <begin position="221"/>
        <end position="241"/>
    </location>
</feature>
<evidence type="ECO:0000313" key="7">
    <source>
        <dbReference type="EMBL" id="KDR25515.1"/>
    </source>
</evidence>
<reference evidence="7 8" key="1">
    <citation type="submission" date="2014-03" db="EMBL/GenBank/DDBJ databases">
        <title>Draft Genome Sequences of Four Burkholderia Strains.</title>
        <authorList>
            <person name="Liu X.Y."/>
            <person name="Li C.X."/>
            <person name="Xu J.H."/>
        </authorList>
    </citation>
    <scope>NUCLEOTIDE SEQUENCE [LARGE SCALE GENOMIC DNA]</scope>
    <source>
        <strain evidence="7 8">OP-1</strain>
    </source>
</reference>
<dbReference type="SUPFAM" id="SSF81273">
    <property type="entry name" value="H-NS histone-like proteins"/>
    <property type="match status" value="2"/>
</dbReference>
<dbReference type="PANTHER" id="PTHR38097">
    <property type="match status" value="1"/>
</dbReference>
<dbReference type="Pfam" id="PF00816">
    <property type="entry name" value="Histone_HNS"/>
    <property type="match status" value="2"/>
</dbReference>
<dbReference type="OrthoDB" id="5297879at2"/>
<evidence type="ECO:0000259" key="6">
    <source>
        <dbReference type="SMART" id="SM00528"/>
    </source>
</evidence>
<organism evidence="7 8">
    <name type="scientific">Caballeronia zhejiangensis</name>
    <dbReference type="NCBI Taxonomy" id="871203"/>
    <lineage>
        <taxon>Bacteria</taxon>
        <taxon>Pseudomonadati</taxon>
        <taxon>Pseudomonadota</taxon>
        <taxon>Betaproteobacteria</taxon>
        <taxon>Burkholderiales</taxon>
        <taxon>Burkholderiaceae</taxon>
        <taxon>Caballeronia</taxon>
    </lineage>
</organism>
<dbReference type="SMART" id="SM00528">
    <property type="entry name" value="HNS"/>
    <property type="match status" value="2"/>
</dbReference>
<dbReference type="EMBL" id="JFHD01000046">
    <property type="protein sequence ID" value="KDR25515.1"/>
    <property type="molecule type" value="Genomic_DNA"/>
</dbReference>
<feature type="compositionally biased region" description="Low complexity" evidence="5">
    <location>
        <begin position="175"/>
        <end position="186"/>
    </location>
</feature>
<dbReference type="PANTHER" id="PTHR38097:SF2">
    <property type="entry name" value="DNA-BINDING PROTEIN STPA"/>
    <property type="match status" value="1"/>
</dbReference>
<feature type="domain" description="DNA-binding protein H-NS-like C-terminal" evidence="6">
    <location>
        <begin position="122"/>
        <end position="162"/>
    </location>
</feature>
<proteinExistence type="inferred from homology"/>
<dbReference type="AlphaFoldDB" id="A0A656QBT2"/>
<name>A0A656QBT2_9BURK</name>
<gene>
    <name evidence="7" type="ORF">BG60_28010</name>
</gene>
<evidence type="ECO:0000256" key="1">
    <source>
        <dbReference type="ARBA" id="ARBA00004453"/>
    </source>
</evidence>
<dbReference type="GO" id="GO:0009295">
    <property type="term" value="C:nucleoid"/>
    <property type="evidence" value="ECO:0007669"/>
    <property type="project" value="UniProtKB-SubCell"/>
</dbReference>
<dbReference type="Gene3D" id="4.10.430.30">
    <property type="match status" value="2"/>
</dbReference>
<feature type="region of interest" description="Disordered" evidence="5">
    <location>
        <begin position="167"/>
        <end position="186"/>
    </location>
</feature>
<dbReference type="InterPro" id="IPR027444">
    <property type="entry name" value="H-NS_C_dom"/>
</dbReference>
<comment type="subcellular location">
    <subcellularLocation>
        <location evidence="1">Cytoplasm</location>
        <location evidence="1">Nucleoid</location>
    </subcellularLocation>
</comment>